<dbReference type="InterPro" id="IPR011650">
    <property type="entry name" value="Peptidase_M20_dimer"/>
</dbReference>
<feature type="domain" description="Peptidase M20 dimerisation" evidence="3">
    <location>
        <begin position="220"/>
        <end position="317"/>
    </location>
</feature>
<dbReference type="InterPro" id="IPR002933">
    <property type="entry name" value="Peptidase_M20"/>
</dbReference>
<dbReference type="EMBL" id="CP104694">
    <property type="protein sequence ID" value="UXI68814.1"/>
    <property type="molecule type" value="Genomic_DNA"/>
</dbReference>
<dbReference type="Gene3D" id="3.30.70.360">
    <property type="match status" value="1"/>
</dbReference>
<dbReference type="InterPro" id="IPR036264">
    <property type="entry name" value="Bact_exopeptidase_dim_dom"/>
</dbReference>
<dbReference type="InterPro" id="IPR010158">
    <property type="entry name" value="Amidase_Cbmase"/>
</dbReference>
<dbReference type="Pfam" id="PF01546">
    <property type="entry name" value="Peptidase_M20"/>
    <property type="match status" value="1"/>
</dbReference>
<dbReference type="NCBIfam" id="TIGR01879">
    <property type="entry name" value="hydantase"/>
    <property type="match status" value="1"/>
</dbReference>
<gene>
    <name evidence="4" type="ORF">N4264_03930</name>
</gene>
<name>A0ABY6BGC8_9GAMM</name>
<dbReference type="NCBIfam" id="NF009527">
    <property type="entry name" value="PRK12891.1"/>
    <property type="match status" value="1"/>
</dbReference>
<keyword evidence="5" id="KW-1185">Reference proteome</keyword>
<organism evidence="4 5">
    <name type="scientific">Tahibacter amnicola</name>
    <dbReference type="NCBI Taxonomy" id="2976241"/>
    <lineage>
        <taxon>Bacteria</taxon>
        <taxon>Pseudomonadati</taxon>
        <taxon>Pseudomonadota</taxon>
        <taxon>Gammaproteobacteria</taxon>
        <taxon>Lysobacterales</taxon>
        <taxon>Rhodanobacteraceae</taxon>
        <taxon>Tahibacter</taxon>
    </lineage>
</organism>
<evidence type="ECO:0000313" key="4">
    <source>
        <dbReference type="EMBL" id="UXI68814.1"/>
    </source>
</evidence>
<dbReference type="Gene3D" id="3.40.630.10">
    <property type="entry name" value="Zn peptidases"/>
    <property type="match status" value="1"/>
</dbReference>
<protein>
    <submittedName>
        <fullName evidence="4">Zn-dependent hydrolase</fullName>
    </submittedName>
</protein>
<evidence type="ECO:0000256" key="1">
    <source>
        <dbReference type="ARBA" id="ARBA00006153"/>
    </source>
</evidence>
<dbReference type="SUPFAM" id="SSF53187">
    <property type="entry name" value="Zn-dependent exopeptidases"/>
    <property type="match status" value="1"/>
</dbReference>
<dbReference type="PIRSF" id="PIRSF001235">
    <property type="entry name" value="Amidase_carbamoylase"/>
    <property type="match status" value="1"/>
</dbReference>
<dbReference type="SUPFAM" id="SSF55031">
    <property type="entry name" value="Bacterial exopeptidase dimerisation domain"/>
    <property type="match status" value="1"/>
</dbReference>
<sequence length="420" mass="45568">MNVAYKTTPLDALAVNGQRLWDSLMEMAKIGATPKGGVCRLALTDLDREGRDLFVRWAKEAGCTISVDQMGNVFARRAGQDDTLPPVITGSHADSQPTGGRFDGIYGVLGGLEVIRSLNDHGIATRRAIEVVIWTNEEGSRFAPAMVSSGVFAGVFSLEYGLSRTDVDGRTLGQELERIGYAGDVPCGGRPIHAAYELHIEQGPILETEGRTIGVVTHAQGQRWYEVVFTGQESHAGPTPMPRRRDALLGAARVVDLVNRIGHRHAPYACATVGMLQVHPNSRNVIPGRVFFTVDLRHPDDAVLARMDQELREGIATIAADAKLETTRFEQIFYYAPVTFDTSCVAAVRAATERFGYSHRDMVSGAGHDACYLAQVAPTSMIFVPCVGGISHNEIEDATPEWITAGANVLLHAMLERAQS</sequence>
<dbReference type="PANTHER" id="PTHR32494">
    <property type="entry name" value="ALLANTOATE DEIMINASE-RELATED"/>
    <property type="match status" value="1"/>
</dbReference>
<accession>A0ABY6BGC8</accession>
<evidence type="ECO:0000313" key="5">
    <source>
        <dbReference type="Proteomes" id="UP001064632"/>
    </source>
</evidence>
<dbReference type="NCBIfam" id="NF006771">
    <property type="entry name" value="PRK09290.1-5"/>
    <property type="match status" value="1"/>
</dbReference>
<dbReference type="GO" id="GO:0016787">
    <property type="term" value="F:hydrolase activity"/>
    <property type="evidence" value="ECO:0007669"/>
    <property type="project" value="UniProtKB-KW"/>
</dbReference>
<keyword evidence="2 4" id="KW-0378">Hydrolase</keyword>
<dbReference type="PANTHER" id="PTHR32494:SF5">
    <property type="entry name" value="ALLANTOATE AMIDOHYDROLASE"/>
    <property type="match status" value="1"/>
</dbReference>
<proteinExistence type="inferred from homology"/>
<dbReference type="CDD" id="cd03884">
    <property type="entry name" value="M20_bAS"/>
    <property type="match status" value="1"/>
</dbReference>
<reference evidence="4" key="1">
    <citation type="submission" date="2022-09" db="EMBL/GenBank/DDBJ databases">
        <title>Tahibacter sp. nov., isolated from a fresh water.</title>
        <authorList>
            <person name="Baek J.H."/>
            <person name="Lee J.K."/>
            <person name="Kim J.M."/>
            <person name="Jeon C.O."/>
        </authorList>
    </citation>
    <scope>NUCLEOTIDE SEQUENCE</scope>
    <source>
        <strain evidence="4">W38</strain>
    </source>
</reference>
<dbReference type="NCBIfam" id="NF006769">
    <property type="entry name" value="PRK09290.1-3"/>
    <property type="match status" value="1"/>
</dbReference>
<evidence type="ECO:0000256" key="2">
    <source>
        <dbReference type="ARBA" id="ARBA00022801"/>
    </source>
</evidence>
<comment type="similarity">
    <text evidence="1">Belongs to the peptidase M20 family.</text>
</comment>
<dbReference type="Proteomes" id="UP001064632">
    <property type="component" value="Chromosome"/>
</dbReference>
<evidence type="ECO:0000259" key="3">
    <source>
        <dbReference type="Pfam" id="PF07687"/>
    </source>
</evidence>
<dbReference type="Pfam" id="PF07687">
    <property type="entry name" value="M20_dimer"/>
    <property type="match status" value="1"/>
</dbReference>
<dbReference type="RefSeq" id="WP_261695773.1">
    <property type="nucleotide sequence ID" value="NZ_CP104694.1"/>
</dbReference>